<keyword evidence="2" id="KW-1185">Reference proteome</keyword>
<dbReference type="Proteomes" id="UP000256817">
    <property type="component" value="Unassembled WGS sequence"/>
</dbReference>
<evidence type="ECO:0008006" key="3">
    <source>
        <dbReference type="Google" id="ProtNLM"/>
    </source>
</evidence>
<accession>A0A3R8NN83</accession>
<organism evidence="1 2">
    <name type="scientific">Pectobacterium aquaticum</name>
    <dbReference type="NCBI Taxonomy" id="2204145"/>
    <lineage>
        <taxon>Bacteria</taxon>
        <taxon>Pseudomonadati</taxon>
        <taxon>Pseudomonadota</taxon>
        <taxon>Gammaproteobacteria</taxon>
        <taxon>Enterobacterales</taxon>
        <taxon>Pectobacteriaceae</taxon>
        <taxon>Pectobacterium</taxon>
    </lineage>
</organism>
<gene>
    <name evidence="1" type="ORF">DMB85_009480</name>
</gene>
<name>A0A3R8NN83_9GAMM</name>
<sequence>MIQNNTYDVSNIRIVTLYWDNVDARLVDAQQKVFEKFGFHIEQHNLHGMDHGVWMTDILDNTPDNNVVIIVDIDCIPLNANAVEKAIASAHSGHIYGCAQSANHIDYNYVYAAPMFLALTGKTWRGVGRPTLLANTEFDVGGRLTLAAKNAGYQVDLVYPTNCAVPKWLLGGNHIYGLFTIYNNDYLHLFESRNKFLIECFIDIANEILSNNTPIDYRKYILKASSESHSAFLKNHIDRKSLFGKIKREIRRFKKRRLKL</sequence>
<proteinExistence type="predicted"/>
<evidence type="ECO:0000313" key="2">
    <source>
        <dbReference type="Proteomes" id="UP000256817"/>
    </source>
</evidence>
<reference evidence="1" key="1">
    <citation type="submission" date="2018-11" db="EMBL/GenBank/DDBJ databases">
        <title>Draft genome sequences of proposed Pectobacterium aquaticum sp. nov. isolated in France from fresh water.</title>
        <authorList>
            <person name="Pedron J."/>
            <person name="Barny M.A."/>
        </authorList>
    </citation>
    <scope>NUCLEOTIDE SEQUENCE [LARGE SCALE GENOMIC DNA]</scope>
    <source>
        <strain evidence="1">A35-S23-M15</strain>
    </source>
</reference>
<protein>
    <recommendedName>
        <fullName evidence="3">Glycosyltransferase</fullName>
    </recommendedName>
</protein>
<comment type="caution">
    <text evidence="1">The sequence shown here is derived from an EMBL/GenBank/DDBJ whole genome shotgun (WGS) entry which is preliminary data.</text>
</comment>
<dbReference type="EMBL" id="QHJW02000016">
    <property type="protein sequence ID" value="RRO09355.1"/>
    <property type="molecule type" value="Genomic_DNA"/>
</dbReference>
<evidence type="ECO:0000313" key="1">
    <source>
        <dbReference type="EMBL" id="RRO09355.1"/>
    </source>
</evidence>
<dbReference type="RefSeq" id="WP_116237848.1">
    <property type="nucleotide sequence ID" value="NZ_QHJW02000016.1"/>
</dbReference>